<comment type="catalytic activity">
    <reaction evidence="10">
        <text>an (R)-2-hydroxy-long-chain-fatty acyl-CoA = a long-chain fatty aldehyde + formyl-CoA</text>
        <dbReference type="Rhea" id="RHEA:67444"/>
        <dbReference type="ChEBI" id="CHEBI:17176"/>
        <dbReference type="ChEBI" id="CHEBI:57376"/>
        <dbReference type="ChEBI" id="CHEBI:170012"/>
        <dbReference type="EC" id="4.1.2.63"/>
    </reaction>
    <physiologicalReaction direction="left-to-right" evidence="10">
        <dbReference type="Rhea" id="RHEA:67445"/>
    </physiologicalReaction>
</comment>
<dbReference type="GO" id="GO:0106359">
    <property type="term" value="F:2-hydroxyacyl-CoA lyase activity"/>
    <property type="evidence" value="ECO:0007669"/>
    <property type="project" value="UniProtKB-EC"/>
</dbReference>
<keyword evidence="6" id="KW-0460">Magnesium</keyword>
<comment type="caution">
    <text evidence="17">The sequence shown here is derived from an EMBL/GenBank/DDBJ whole genome shotgun (WGS) entry which is preliminary data.</text>
</comment>
<evidence type="ECO:0000256" key="2">
    <source>
        <dbReference type="ARBA" id="ARBA00006432"/>
    </source>
</evidence>
<keyword evidence="18" id="KW-1185">Reference proteome</keyword>
<keyword evidence="4" id="KW-0436">Ligase</keyword>
<dbReference type="Gene3D" id="3.40.50.12780">
    <property type="entry name" value="N-terminal domain of ligase-like"/>
    <property type="match status" value="1"/>
</dbReference>
<dbReference type="CDD" id="cd02004">
    <property type="entry name" value="TPP_BZL_OCoD_HPCL"/>
    <property type="match status" value="1"/>
</dbReference>
<evidence type="ECO:0000313" key="17">
    <source>
        <dbReference type="EMBL" id="PRW45702.1"/>
    </source>
</evidence>
<gene>
    <name evidence="17" type="ORF">C2E21_5912</name>
</gene>
<evidence type="ECO:0000313" key="18">
    <source>
        <dbReference type="Proteomes" id="UP000239899"/>
    </source>
</evidence>
<comment type="catalytic activity">
    <reaction evidence="9">
        <text>a 2-hydroxy-3-methyl fatty acyl-CoA = a 2-methyl-branched fatty aldehyde + formyl-CoA</text>
        <dbReference type="Rhea" id="RHEA:25375"/>
        <dbReference type="ChEBI" id="CHEBI:49188"/>
        <dbReference type="ChEBI" id="CHEBI:57376"/>
        <dbReference type="ChEBI" id="CHEBI:58783"/>
        <dbReference type="EC" id="4.1.2.63"/>
    </reaction>
    <physiologicalReaction direction="left-to-right" evidence="9">
        <dbReference type="Rhea" id="RHEA:25376"/>
    </physiologicalReaction>
</comment>
<evidence type="ECO:0000259" key="16">
    <source>
        <dbReference type="Pfam" id="PF13193"/>
    </source>
</evidence>
<dbReference type="OrthoDB" id="3633556at2759"/>
<proteinExistence type="inferred from homology"/>
<evidence type="ECO:0000256" key="9">
    <source>
        <dbReference type="ARBA" id="ARBA00044451"/>
    </source>
</evidence>
<keyword evidence="8" id="KW-0456">Lyase</keyword>
<dbReference type="InterPro" id="IPR025110">
    <property type="entry name" value="AMP-bd_C"/>
</dbReference>
<dbReference type="Pfam" id="PF13193">
    <property type="entry name" value="AMP-binding_C"/>
    <property type="match status" value="1"/>
</dbReference>
<dbReference type="InterPro" id="IPR012000">
    <property type="entry name" value="Thiamin_PyroP_enz_cen_dom"/>
</dbReference>
<evidence type="ECO:0000256" key="5">
    <source>
        <dbReference type="ARBA" id="ARBA00022723"/>
    </source>
</evidence>
<dbReference type="Gene3D" id="3.40.50.1220">
    <property type="entry name" value="TPP-binding domain"/>
    <property type="match status" value="1"/>
</dbReference>
<dbReference type="SUPFAM" id="SSF52518">
    <property type="entry name" value="Thiamin diphosphate-binding fold (THDP-binding)"/>
    <property type="match status" value="2"/>
</dbReference>
<dbReference type="Proteomes" id="UP000239899">
    <property type="component" value="Unassembled WGS sequence"/>
</dbReference>
<comment type="cofactor">
    <cofactor evidence="1">
        <name>thiamine diphosphate</name>
        <dbReference type="ChEBI" id="CHEBI:58937"/>
    </cofactor>
</comment>
<dbReference type="InterPro" id="IPR045851">
    <property type="entry name" value="AMP-bd_C_sf"/>
</dbReference>
<dbReference type="STRING" id="3076.A0A2P6TMZ5"/>
<dbReference type="InterPro" id="IPR000873">
    <property type="entry name" value="AMP-dep_synth/lig_dom"/>
</dbReference>
<dbReference type="Pfam" id="PF00501">
    <property type="entry name" value="AMP-binding"/>
    <property type="match status" value="1"/>
</dbReference>
<dbReference type="AlphaFoldDB" id="A0A2P6TMZ5"/>
<feature type="domain" description="Thiamine pyrophosphate enzyme N-terminal TPP-binding" evidence="15">
    <location>
        <begin position="552"/>
        <end position="665"/>
    </location>
</feature>
<evidence type="ECO:0000256" key="4">
    <source>
        <dbReference type="ARBA" id="ARBA00022598"/>
    </source>
</evidence>
<dbReference type="EMBL" id="LHPG02000011">
    <property type="protein sequence ID" value="PRW45702.1"/>
    <property type="molecule type" value="Genomic_DNA"/>
</dbReference>
<protein>
    <recommendedName>
        <fullName evidence="11">2-hydroxyacyl-CoA lyase</fullName>
        <ecNumber evidence="11">4.1.2.63</ecNumber>
    </recommendedName>
</protein>
<dbReference type="PROSITE" id="PS00187">
    <property type="entry name" value="TPP_ENZYMES"/>
    <property type="match status" value="1"/>
</dbReference>
<dbReference type="PANTHER" id="PTHR43710">
    <property type="entry name" value="2-HYDROXYACYL-COA LYASE"/>
    <property type="match status" value="1"/>
</dbReference>
<evidence type="ECO:0000256" key="8">
    <source>
        <dbReference type="ARBA" id="ARBA00023239"/>
    </source>
</evidence>
<dbReference type="InterPro" id="IPR042099">
    <property type="entry name" value="ANL_N_sf"/>
</dbReference>
<feature type="domain" description="Thiamine pyrophosphate enzyme TPP-binding" evidence="14">
    <location>
        <begin position="959"/>
        <end position="1107"/>
    </location>
</feature>
<dbReference type="GO" id="GO:0005777">
    <property type="term" value="C:peroxisome"/>
    <property type="evidence" value="ECO:0007669"/>
    <property type="project" value="TreeGrafter"/>
</dbReference>
<dbReference type="InterPro" id="IPR029035">
    <property type="entry name" value="DHS-like_NAD/FAD-binding_dom"/>
</dbReference>
<dbReference type="InterPro" id="IPR029061">
    <property type="entry name" value="THDP-binding"/>
</dbReference>
<feature type="domain" description="AMP-binding enzyme C-terminal" evidence="16">
    <location>
        <begin position="433"/>
        <end position="511"/>
    </location>
</feature>
<evidence type="ECO:0000256" key="7">
    <source>
        <dbReference type="ARBA" id="ARBA00023052"/>
    </source>
</evidence>
<dbReference type="CDD" id="cd05926">
    <property type="entry name" value="FACL_fum10p_like"/>
    <property type="match status" value="1"/>
</dbReference>
<evidence type="ECO:0000259" key="13">
    <source>
        <dbReference type="Pfam" id="PF00501"/>
    </source>
</evidence>
<dbReference type="Gene3D" id="3.30.300.30">
    <property type="match status" value="1"/>
</dbReference>
<dbReference type="EC" id="4.1.2.63" evidence="11"/>
<evidence type="ECO:0000256" key="10">
    <source>
        <dbReference type="ARBA" id="ARBA00044454"/>
    </source>
</evidence>
<dbReference type="SUPFAM" id="SSF56801">
    <property type="entry name" value="Acetyl-CoA synthetase-like"/>
    <property type="match status" value="1"/>
</dbReference>
<name>A0A2P6TMZ5_CHLSO</name>
<dbReference type="GO" id="GO:0000287">
    <property type="term" value="F:magnesium ion binding"/>
    <property type="evidence" value="ECO:0007669"/>
    <property type="project" value="InterPro"/>
</dbReference>
<evidence type="ECO:0000256" key="6">
    <source>
        <dbReference type="ARBA" id="ARBA00022842"/>
    </source>
</evidence>
<dbReference type="InterPro" id="IPR012001">
    <property type="entry name" value="Thiamin_PyroP_enz_TPP-bd_dom"/>
</dbReference>
<dbReference type="GO" id="GO:0016874">
    <property type="term" value="F:ligase activity"/>
    <property type="evidence" value="ECO:0007669"/>
    <property type="project" value="UniProtKB-KW"/>
</dbReference>
<dbReference type="InterPro" id="IPR045310">
    <property type="entry name" value="Pcs60-like"/>
</dbReference>
<keyword evidence="7" id="KW-0786">Thiamine pyrophosphate</keyword>
<evidence type="ECO:0000259" key="15">
    <source>
        <dbReference type="Pfam" id="PF02776"/>
    </source>
</evidence>
<dbReference type="PANTHER" id="PTHR43710:SF2">
    <property type="entry name" value="2-HYDROXYACYL-COA LYASE 1"/>
    <property type="match status" value="1"/>
</dbReference>
<dbReference type="InterPro" id="IPR011766">
    <property type="entry name" value="TPP_enzyme_TPP-bd"/>
</dbReference>
<feature type="domain" description="AMP-dependent synthetase/ligase" evidence="13">
    <location>
        <begin position="15"/>
        <end position="382"/>
    </location>
</feature>
<keyword evidence="5" id="KW-0479">Metal-binding</keyword>
<dbReference type="Pfam" id="PF02776">
    <property type="entry name" value="TPP_enzyme_N"/>
    <property type="match status" value="1"/>
</dbReference>
<reference evidence="17 18" key="1">
    <citation type="journal article" date="2018" name="Plant J.">
        <title>Genome sequences of Chlorella sorokiniana UTEX 1602 and Micractinium conductrix SAG 241.80: implications to maltose excretion by a green alga.</title>
        <authorList>
            <person name="Arriola M.B."/>
            <person name="Velmurugan N."/>
            <person name="Zhang Y."/>
            <person name="Plunkett M.H."/>
            <person name="Hondzo H."/>
            <person name="Barney B.M."/>
        </authorList>
    </citation>
    <scope>NUCLEOTIDE SEQUENCE [LARGE SCALE GENOMIC DNA]</scope>
    <source>
        <strain evidence="18">UTEX 1602</strain>
    </source>
</reference>
<dbReference type="InterPro" id="IPR045025">
    <property type="entry name" value="HACL1-like"/>
</dbReference>
<sequence length="1130" mass="116786">MSRPLTTLQSVLEGADDAPALLLGSGGGALTRGQLRRLCNQFAASLRASGVQPGDVVTIAEPNTVEYVVAFLGTGLARAVAAPLNQNYRQEEFEFYMDDAKSKLLVVGRDGNAAAEAAGKAPCLTLSVHVSAAGGEPRLEIGSKTQGWEAKLAGAETGGALQDPPQAGDEALFLHTSGTTARPKGVPLSHGNLVASLANIWQTYEFIPADRSLLVMPLFHVHGLMAGLLAPLAAGAAVILPAAGKFSAGTFWKDAVEHGMTFYTAVPTMHQILLARAEQDYPASSPPPLRAIRSCSSALAPATLHKLEAAFKAPVLEAYAMTEASHQMTSNPLPKHGEHRPGTVGKAQGSVQVAILDEQCNVLPPGQIGEVCIRGPNVTQGYKDNPKANEEAFAGDWFHTGDQGHLDGEGYLTLTGRIKELINRGGEKISPIEVDGALLAHPGVAEAVSFAAPDEKYGEVVAAAVVLNEEGKKMQAIEEDIQRVVGQRLSAFKVPKFVFVTDELPKGPTGKISRRFMVDAFIKKEGSGATSAGSQAAAPAIDFSKQPNDGYFLVARALAKLGVRHMFGVIGIPVTQLASAAQACGIRFISCRNEQAAGYAAAAAGFLTGVPGVLLTVSGPGVVHGIAGLSNAQVNCWPLVMISGSCEQNENEVGKGAFQECDQLAAVGGHVKWAGQAATAADIPGTIAQAFQAAASGRPGAAYVDIPSNILMASVDDLAAVQQAEAAVAGPLSVPRPAPPAAGVAAAAQLLRGAQRPLLVVGKGAGYAQAEGPLRQLAEAAGLPFLATAMGRGVVPDDSPLCANAARSMALGQADVALVVGARLNWQLHFGEAPRWSSGIKFILLDVEPSEQDAAKSAVVLRGDAGTGATALLAALRQGQAADTPLLPGAAASGWRAGLQAKVAGARDKLAAKMARTAFPLDYHTTLRVVRDELNRLPKPAVVVSEGANTMDNARVLLEPVVAPRSRLDAGTWGTMGVGPGYAIAAAVVAPDRNVVAVEGDSAFGFSGMECETICRYNLPVCVVVMNNGGIYGGDRREQRLRELAAAGLAAAGVPTDPAPTDFVPQSKYHLLMEAFGGKGVAVATADELQAALRQALESRCPTLINVAIDPQAGVESGNVHAFNAPKGGS</sequence>
<dbReference type="GO" id="GO:0030976">
    <property type="term" value="F:thiamine pyrophosphate binding"/>
    <property type="evidence" value="ECO:0007669"/>
    <property type="project" value="InterPro"/>
</dbReference>
<dbReference type="CDD" id="cd07035">
    <property type="entry name" value="TPP_PYR_POX_like"/>
    <property type="match status" value="1"/>
</dbReference>
<feature type="domain" description="Thiamine pyrophosphate enzyme central" evidence="12">
    <location>
        <begin position="744"/>
        <end position="871"/>
    </location>
</feature>
<evidence type="ECO:0000259" key="14">
    <source>
        <dbReference type="Pfam" id="PF02775"/>
    </source>
</evidence>
<evidence type="ECO:0000256" key="11">
    <source>
        <dbReference type="ARBA" id="ARBA00044518"/>
    </source>
</evidence>
<dbReference type="Gene3D" id="3.40.50.970">
    <property type="match status" value="2"/>
</dbReference>
<evidence type="ECO:0000256" key="1">
    <source>
        <dbReference type="ARBA" id="ARBA00001964"/>
    </source>
</evidence>
<dbReference type="NCBIfam" id="NF006721">
    <property type="entry name" value="PRK09259.1"/>
    <property type="match status" value="1"/>
</dbReference>
<comment type="similarity">
    <text evidence="2">Belongs to the ATP-dependent AMP-binding enzyme family.</text>
</comment>
<comment type="similarity">
    <text evidence="3">Belongs to the TPP enzyme family.</text>
</comment>
<dbReference type="InterPro" id="IPR000399">
    <property type="entry name" value="TPP-bd_CS"/>
</dbReference>
<organism evidence="17 18">
    <name type="scientific">Chlorella sorokiniana</name>
    <name type="common">Freshwater green alga</name>
    <dbReference type="NCBI Taxonomy" id="3076"/>
    <lineage>
        <taxon>Eukaryota</taxon>
        <taxon>Viridiplantae</taxon>
        <taxon>Chlorophyta</taxon>
        <taxon>core chlorophytes</taxon>
        <taxon>Trebouxiophyceae</taxon>
        <taxon>Chlorellales</taxon>
        <taxon>Chlorellaceae</taxon>
        <taxon>Chlorella clade</taxon>
        <taxon>Chlorella</taxon>
    </lineage>
</organism>
<accession>A0A2P6TMZ5</accession>
<dbReference type="GO" id="GO:0001561">
    <property type="term" value="P:fatty acid alpha-oxidation"/>
    <property type="evidence" value="ECO:0007669"/>
    <property type="project" value="TreeGrafter"/>
</dbReference>
<dbReference type="Pfam" id="PF00205">
    <property type="entry name" value="TPP_enzyme_M"/>
    <property type="match status" value="1"/>
</dbReference>
<dbReference type="SUPFAM" id="SSF52467">
    <property type="entry name" value="DHS-like NAD/FAD-binding domain"/>
    <property type="match status" value="1"/>
</dbReference>
<dbReference type="Pfam" id="PF02775">
    <property type="entry name" value="TPP_enzyme_C"/>
    <property type="match status" value="1"/>
</dbReference>
<evidence type="ECO:0000256" key="3">
    <source>
        <dbReference type="ARBA" id="ARBA00007812"/>
    </source>
</evidence>
<evidence type="ECO:0000259" key="12">
    <source>
        <dbReference type="Pfam" id="PF00205"/>
    </source>
</evidence>